<keyword evidence="6" id="KW-1185">Reference proteome</keyword>
<comment type="subcellular location">
    <subcellularLocation>
        <location evidence="1">Secreted</location>
    </subcellularLocation>
</comment>
<dbReference type="Pfam" id="PF03022">
    <property type="entry name" value="MRJP"/>
    <property type="match status" value="1"/>
</dbReference>
<gene>
    <name evidence="5" type="ORF">ACAOBT_LOCUS4661</name>
</gene>
<name>A0A9P0JY21_ACAOB</name>
<sequence>MPKFRTGVPATLGYFPVMPESTNMLISPFPNWKMNYQGNCWNLQSVLGAEIDRKGIMWVLDGHRSSNMINGIRCPPKLVRLDLNLDGSPVHVFNFPNDVCLRDGGFLNDIVIDDTNGTYAYISDNSVIDPGLVVYSSRDNTAWKLRDGSMFPQVLAAGYIIDGFKMDYFGTVDGLALSPVTGEGPRTLFYSSLTGYSLYCITTDILQNQTLAMLDTWRENVKYVGDKAGSSDGLIMDNAGNLYYTLVSISGVGKWNMFESFDKAKVFYINPKTMVWPDGFTMDSQGNLFLINTYGFRFFASNETLQFTPDMIKFRIHVMHTGTKSYLYEYHHNKDT</sequence>
<dbReference type="Proteomes" id="UP001152888">
    <property type="component" value="Unassembled WGS sequence"/>
</dbReference>
<accession>A0A9P0JY21</accession>
<dbReference type="PANTHER" id="PTHR10009:SF18">
    <property type="entry name" value="PROTEIN YELLOW-LIKE PROTEIN"/>
    <property type="match status" value="1"/>
</dbReference>
<evidence type="ECO:0000256" key="3">
    <source>
        <dbReference type="ARBA" id="ARBA00022525"/>
    </source>
</evidence>
<evidence type="ECO:0000313" key="6">
    <source>
        <dbReference type="Proteomes" id="UP001152888"/>
    </source>
</evidence>
<dbReference type="OrthoDB" id="9977471at2759"/>
<comment type="similarity">
    <text evidence="2">Belongs to the major royal jelly protein family.</text>
</comment>
<protein>
    <submittedName>
        <fullName evidence="5">Uncharacterized protein</fullName>
    </submittedName>
</protein>
<evidence type="ECO:0000256" key="4">
    <source>
        <dbReference type="ARBA" id="ARBA00022729"/>
    </source>
</evidence>
<comment type="caution">
    <text evidence="5">The sequence shown here is derived from an EMBL/GenBank/DDBJ whole genome shotgun (WGS) entry which is preliminary data.</text>
</comment>
<dbReference type="PANTHER" id="PTHR10009">
    <property type="entry name" value="PROTEIN YELLOW-RELATED"/>
    <property type="match status" value="1"/>
</dbReference>
<dbReference type="SUPFAM" id="SSF101898">
    <property type="entry name" value="NHL repeat"/>
    <property type="match status" value="1"/>
</dbReference>
<keyword evidence="4" id="KW-0732">Signal</keyword>
<proteinExistence type="inferred from homology"/>
<dbReference type="Gene3D" id="2.120.10.30">
    <property type="entry name" value="TolB, C-terminal domain"/>
    <property type="match status" value="1"/>
</dbReference>
<keyword evidence="3" id="KW-0964">Secreted</keyword>
<organism evidence="5 6">
    <name type="scientific">Acanthoscelides obtectus</name>
    <name type="common">Bean weevil</name>
    <name type="synonym">Bruchus obtectus</name>
    <dbReference type="NCBI Taxonomy" id="200917"/>
    <lineage>
        <taxon>Eukaryota</taxon>
        <taxon>Metazoa</taxon>
        <taxon>Ecdysozoa</taxon>
        <taxon>Arthropoda</taxon>
        <taxon>Hexapoda</taxon>
        <taxon>Insecta</taxon>
        <taxon>Pterygota</taxon>
        <taxon>Neoptera</taxon>
        <taxon>Endopterygota</taxon>
        <taxon>Coleoptera</taxon>
        <taxon>Polyphaga</taxon>
        <taxon>Cucujiformia</taxon>
        <taxon>Chrysomeloidea</taxon>
        <taxon>Chrysomelidae</taxon>
        <taxon>Bruchinae</taxon>
        <taxon>Bruchini</taxon>
        <taxon>Acanthoscelides</taxon>
    </lineage>
</organism>
<evidence type="ECO:0000256" key="1">
    <source>
        <dbReference type="ARBA" id="ARBA00004613"/>
    </source>
</evidence>
<dbReference type="AlphaFoldDB" id="A0A9P0JY21"/>
<reference evidence="5" key="1">
    <citation type="submission" date="2022-03" db="EMBL/GenBank/DDBJ databases">
        <authorList>
            <person name="Sayadi A."/>
        </authorList>
    </citation>
    <scope>NUCLEOTIDE SEQUENCE</scope>
</reference>
<dbReference type="GO" id="GO:0005576">
    <property type="term" value="C:extracellular region"/>
    <property type="evidence" value="ECO:0007669"/>
    <property type="project" value="UniProtKB-SubCell"/>
</dbReference>
<dbReference type="InterPro" id="IPR017996">
    <property type="entry name" value="MRJP/yellow-related"/>
</dbReference>
<dbReference type="EMBL" id="CAKOFQ010006701">
    <property type="protein sequence ID" value="CAH1962401.1"/>
    <property type="molecule type" value="Genomic_DNA"/>
</dbReference>
<evidence type="ECO:0000313" key="5">
    <source>
        <dbReference type="EMBL" id="CAH1962401.1"/>
    </source>
</evidence>
<evidence type="ECO:0000256" key="2">
    <source>
        <dbReference type="ARBA" id="ARBA00009127"/>
    </source>
</evidence>
<dbReference type="InterPro" id="IPR011042">
    <property type="entry name" value="6-blade_b-propeller_TolB-like"/>
</dbReference>